<dbReference type="InterPro" id="IPR036236">
    <property type="entry name" value="Znf_C2H2_sf"/>
</dbReference>
<keyword evidence="8" id="KW-0539">Nucleus</keyword>
<evidence type="ECO:0000313" key="11">
    <source>
        <dbReference type="EMBL" id="KAI7801081.1"/>
    </source>
</evidence>
<dbReference type="InterPro" id="IPR003656">
    <property type="entry name" value="Znf_BED"/>
</dbReference>
<evidence type="ECO:0000256" key="3">
    <source>
        <dbReference type="ARBA" id="ARBA00022771"/>
    </source>
</evidence>
<keyword evidence="5" id="KW-0805">Transcription regulation</keyword>
<dbReference type="GO" id="GO:0009791">
    <property type="term" value="P:post-embryonic development"/>
    <property type="evidence" value="ECO:0007669"/>
    <property type="project" value="UniProtKB-ARBA"/>
</dbReference>
<evidence type="ECO:0000256" key="8">
    <source>
        <dbReference type="ARBA" id="ARBA00023242"/>
    </source>
</evidence>
<evidence type="ECO:0000256" key="4">
    <source>
        <dbReference type="ARBA" id="ARBA00022833"/>
    </source>
</evidence>
<dbReference type="AlphaFoldDB" id="A0A9W7TR78"/>
<evidence type="ECO:0000313" key="12">
    <source>
        <dbReference type="Proteomes" id="UP001059041"/>
    </source>
</evidence>
<feature type="domain" description="BED-type" evidence="9">
    <location>
        <begin position="22"/>
        <end position="70"/>
    </location>
</feature>
<dbReference type="Pfam" id="PF05699">
    <property type="entry name" value="Dimer_Tnp_hAT"/>
    <property type="match status" value="1"/>
</dbReference>
<evidence type="ECO:0000259" key="9">
    <source>
        <dbReference type="Pfam" id="PF02892"/>
    </source>
</evidence>
<dbReference type="InterPro" id="IPR052035">
    <property type="entry name" value="ZnF_BED_domain_contain"/>
</dbReference>
<dbReference type="GO" id="GO:0046983">
    <property type="term" value="F:protein dimerization activity"/>
    <property type="evidence" value="ECO:0007669"/>
    <property type="project" value="InterPro"/>
</dbReference>
<keyword evidence="2" id="KW-0479">Metal-binding</keyword>
<dbReference type="Gene3D" id="1.10.10.1070">
    <property type="entry name" value="Zinc finger, BED domain-containing"/>
    <property type="match status" value="1"/>
</dbReference>
<dbReference type="GO" id="GO:0003677">
    <property type="term" value="F:DNA binding"/>
    <property type="evidence" value="ECO:0007669"/>
    <property type="project" value="UniProtKB-KW"/>
</dbReference>
<keyword evidence="12" id="KW-1185">Reference proteome</keyword>
<dbReference type="GO" id="GO:0005634">
    <property type="term" value="C:nucleus"/>
    <property type="evidence" value="ECO:0007669"/>
    <property type="project" value="UniProtKB-SubCell"/>
</dbReference>
<reference evidence="11" key="1">
    <citation type="submission" date="2021-02" db="EMBL/GenBank/DDBJ databases">
        <title>Comparative genomics reveals that relaxation of natural selection precedes convergent phenotypic evolution of cavefish.</title>
        <authorList>
            <person name="Peng Z."/>
        </authorList>
    </citation>
    <scope>NUCLEOTIDE SEQUENCE</scope>
    <source>
        <tissue evidence="11">Muscle</tissue>
    </source>
</reference>
<dbReference type="SUPFAM" id="SSF53098">
    <property type="entry name" value="Ribonuclease H-like"/>
    <property type="match status" value="1"/>
</dbReference>
<dbReference type="EMBL" id="JAFHDT010000014">
    <property type="protein sequence ID" value="KAI7801081.1"/>
    <property type="molecule type" value="Genomic_DNA"/>
</dbReference>
<protein>
    <submittedName>
        <fullName evidence="11">Zinc finger BED domain-containing protein 1-like</fullName>
    </submittedName>
</protein>
<gene>
    <name evidence="11" type="ORF">IRJ41_019709</name>
</gene>
<evidence type="ECO:0000256" key="7">
    <source>
        <dbReference type="ARBA" id="ARBA00023163"/>
    </source>
</evidence>
<keyword evidence="6" id="KW-0238">DNA-binding</keyword>
<dbReference type="SMART" id="SM00614">
    <property type="entry name" value="ZnF_BED"/>
    <property type="match status" value="1"/>
</dbReference>
<dbReference type="PANTHER" id="PTHR46481">
    <property type="entry name" value="ZINC FINGER BED DOMAIN-CONTAINING PROTEIN 4"/>
    <property type="match status" value="1"/>
</dbReference>
<sequence length="455" mass="51601">AEKESEDSESERILLTPKDLKSAVWRFFGFWSVKGYIIDKTNVIFKLCKKPLLYHSTTSNLTTHMQSCHPEEFSRECHDEGPALKQSSVTSFYTTNTTQPLPSAKQEEITQKLTEFICKDMRPISIVDGEGFQNFVRALNPRYNFPSRGTMTRKSKTISKLKMTAANFSKSAVDSYLLEKKQKLVEVKSDKLINDCPTRWNSTYDIINRALEQQAPVAAVKNVLQPFKTATEVLSTDKYPTVSAVLPLQHILVRQLQPNSNDSSAVKEMKMKIAGDLQSRYLNEKQAFMLLNTASYLDPRFHRLNHLPEEQKTQVWAKILSELTTIMEESKSECADVQPDARKKTALSAMGNLFDGVYSQTQSSAEEGIKALEHEMDMFEREATLPADENPLNWWQKSCGMYPHIARLAKTYLTIPGTSVRAERVFSSAGNIVNKKRSALAADQVDRLVFLTNNM</sequence>
<dbReference type="SUPFAM" id="SSF57667">
    <property type="entry name" value="beta-beta-alpha zinc fingers"/>
    <property type="match status" value="1"/>
</dbReference>
<keyword evidence="7" id="KW-0804">Transcription</keyword>
<dbReference type="Proteomes" id="UP001059041">
    <property type="component" value="Linkage Group LG14"/>
</dbReference>
<dbReference type="GO" id="GO:0008270">
    <property type="term" value="F:zinc ion binding"/>
    <property type="evidence" value="ECO:0007669"/>
    <property type="project" value="UniProtKB-KW"/>
</dbReference>
<evidence type="ECO:0000256" key="6">
    <source>
        <dbReference type="ARBA" id="ARBA00023125"/>
    </source>
</evidence>
<evidence type="ECO:0000256" key="1">
    <source>
        <dbReference type="ARBA" id="ARBA00004123"/>
    </source>
</evidence>
<evidence type="ECO:0000259" key="10">
    <source>
        <dbReference type="Pfam" id="PF05699"/>
    </source>
</evidence>
<comment type="caution">
    <text evidence="11">The sequence shown here is derived from an EMBL/GenBank/DDBJ whole genome shotgun (WGS) entry which is preliminary data.</text>
</comment>
<feature type="non-terminal residue" evidence="11">
    <location>
        <position position="455"/>
    </location>
</feature>
<keyword evidence="4" id="KW-0862">Zinc</keyword>
<evidence type="ECO:0000256" key="5">
    <source>
        <dbReference type="ARBA" id="ARBA00023015"/>
    </source>
</evidence>
<proteinExistence type="predicted"/>
<dbReference type="InterPro" id="IPR012337">
    <property type="entry name" value="RNaseH-like_sf"/>
</dbReference>
<accession>A0A9W7TR78</accession>
<evidence type="ECO:0000256" key="2">
    <source>
        <dbReference type="ARBA" id="ARBA00022723"/>
    </source>
</evidence>
<organism evidence="11 12">
    <name type="scientific">Triplophysa rosa</name>
    <name type="common">Cave loach</name>
    <dbReference type="NCBI Taxonomy" id="992332"/>
    <lineage>
        <taxon>Eukaryota</taxon>
        <taxon>Metazoa</taxon>
        <taxon>Chordata</taxon>
        <taxon>Craniata</taxon>
        <taxon>Vertebrata</taxon>
        <taxon>Euteleostomi</taxon>
        <taxon>Actinopterygii</taxon>
        <taxon>Neopterygii</taxon>
        <taxon>Teleostei</taxon>
        <taxon>Ostariophysi</taxon>
        <taxon>Cypriniformes</taxon>
        <taxon>Nemacheilidae</taxon>
        <taxon>Triplophysa</taxon>
    </lineage>
</organism>
<dbReference type="Pfam" id="PF02892">
    <property type="entry name" value="zf-BED"/>
    <property type="match status" value="1"/>
</dbReference>
<keyword evidence="3" id="KW-0863">Zinc-finger</keyword>
<dbReference type="PANTHER" id="PTHR46481:SF9">
    <property type="entry name" value="ZINC FINGER BED DOMAIN-CONTAINING PROTEIN 1-LIKE"/>
    <property type="match status" value="1"/>
</dbReference>
<name>A0A9W7TR78_TRIRA</name>
<comment type="subcellular location">
    <subcellularLocation>
        <location evidence="1">Nucleus</location>
    </subcellularLocation>
</comment>
<feature type="domain" description="HAT C-terminal dimerisation" evidence="10">
    <location>
        <begin position="380"/>
        <end position="455"/>
    </location>
</feature>
<dbReference type="SUPFAM" id="SSF140996">
    <property type="entry name" value="Hermes dimerisation domain"/>
    <property type="match status" value="1"/>
</dbReference>
<dbReference type="InterPro" id="IPR008906">
    <property type="entry name" value="HATC_C_dom"/>
</dbReference>